<evidence type="ECO:0000313" key="7">
    <source>
        <dbReference type="Proteomes" id="UP000054928"/>
    </source>
</evidence>
<reference evidence="7" key="1">
    <citation type="submission" date="2014-09" db="EMBL/GenBank/DDBJ databases">
        <authorList>
            <person name="Sharma Rahul"/>
            <person name="Thines Marco"/>
        </authorList>
    </citation>
    <scope>NUCLEOTIDE SEQUENCE [LARGE SCALE GENOMIC DNA]</scope>
</reference>
<keyword evidence="2 4" id="KW-0863">Zinc-finger</keyword>
<dbReference type="GeneID" id="36402296"/>
<dbReference type="GO" id="GO:0140082">
    <property type="term" value="F:SUMO-ubiquitin ligase activity"/>
    <property type="evidence" value="ECO:0007669"/>
    <property type="project" value="TreeGrafter"/>
</dbReference>
<accession>A0A0P1B403</accession>
<protein>
    <submittedName>
        <fullName evidence="6">Histone acetyltransferase hac-like 1</fullName>
    </submittedName>
</protein>
<keyword evidence="3" id="KW-0862">Zinc</keyword>
<dbReference type="PROSITE" id="PS00518">
    <property type="entry name" value="ZF_RING_1"/>
    <property type="match status" value="1"/>
</dbReference>
<dbReference type="PANTHER" id="PTHR47094">
    <property type="entry name" value="ELFLESS, ISOFORM B"/>
    <property type="match status" value="1"/>
</dbReference>
<evidence type="ECO:0000256" key="2">
    <source>
        <dbReference type="ARBA" id="ARBA00022771"/>
    </source>
</evidence>
<dbReference type="Proteomes" id="UP000054928">
    <property type="component" value="Unassembled WGS sequence"/>
</dbReference>
<proteinExistence type="predicted"/>
<dbReference type="PROSITE" id="PS50089">
    <property type="entry name" value="ZF_RING_2"/>
    <property type="match status" value="1"/>
</dbReference>
<keyword evidence="7" id="KW-1185">Reference proteome</keyword>
<evidence type="ECO:0000259" key="5">
    <source>
        <dbReference type="PROSITE" id="PS50089"/>
    </source>
</evidence>
<dbReference type="GO" id="GO:0033768">
    <property type="term" value="C:SUMO-targeted ubiquitin ligase complex"/>
    <property type="evidence" value="ECO:0007669"/>
    <property type="project" value="TreeGrafter"/>
</dbReference>
<keyword evidence="6" id="KW-0808">Transferase</keyword>
<dbReference type="InterPro" id="IPR001841">
    <property type="entry name" value="Znf_RING"/>
</dbReference>
<keyword evidence="1" id="KW-0479">Metal-binding</keyword>
<evidence type="ECO:0000313" key="6">
    <source>
        <dbReference type="EMBL" id="CEG49478.1"/>
    </source>
</evidence>
<dbReference type="GO" id="GO:0061630">
    <property type="term" value="F:ubiquitin protein ligase activity"/>
    <property type="evidence" value="ECO:0007669"/>
    <property type="project" value="InterPro"/>
</dbReference>
<dbReference type="Pfam" id="PF13923">
    <property type="entry name" value="zf-C3HC4_2"/>
    <property type="match status" value="1"/>
</dbReference>
<dbReference type="InterPro" id="IPR017907">
    <property type="entry name" value="Znf_RING_CS"/>
</dbReference>
<name>A0A0P1B403_PLAHL</name>
<feature type="domain" description="RING-type" evidence="5">
    <location>
        <begin position="239"/>
        <end position="277"/>
    </location>
</feature>
<dbReference type="EMBL" id="CCYD01003055">
    <property type="protein sequence ID" value="CEG49478.1"/>
    <property type="molecule type" value="Genomic_DNA"/>
</dbReference>
<sequence>MRRPDVAVTTVSHSSASVPLALSSRSNRRMNLSTGSLAPSSSVANIGGWSLPSFNHFMTLPRRFMPPSFSASTGNNVSRSLDTGSGNVVAAMIRRSRSGASNSTAMESLPHEENTEYGTLDHFMLRPIVHFQGARDADDAVPDPVHHQEEIDLTFSSEEDEDGGQDATDSSDVIEILDTAESPGISMPFCRKRRRSRINGDNLVSKHQRITDMMKSAESTSINMQNSEVVEEFKRRLKCSICLDVLEDMTSTLCGHIFCAGCIHEAIRANGKCPLCQRRLHVKDTHRLYF</sequence>
<dbReference type="GO" id="GO:0032183">
    <property type="term" value="F:SUMO binding"/>
    <property type="evidence" value="ECO:0007669"/>
    <property type="project" value="TreeGrafter"/>
</dbReference>
<dbReference type="GO" id="GO:0006511">
    <property type="term" value="P:ubiquitin-dependent protein catabolic process"/>
    <property type="evidence" value="ECO:0007669"/>
    <property type="project" value="TreeGrafter"/>
</dbReference>
<dbReference type="RefSeq" id="XP_024585847.1">
    <property type="nucleotide sequence ID" value="XM_024720672.1"/>
</dbReference>
<dbReference type="OMA" id="LPHMVHF"/>
<dbReference type="InterPro" id="IPR049627">
    <property type="entry name" value="SLX8"/>
</dbReference>
<dbReference type="PANTHER" id="PTHR47094:SF1">
    <property type="entry name" value="RING-TYPE E3 UBIQUITIN TRANSFERASE"/>
    <property type="match status" value="1"/>
</dbReference>
<dbReference type="InterPro" id="IPR013083">
    <property type="entry name" value="Znf_RING/FYVE/PHD"/>
</dbReference>
<dbReference type="AlphaFoldDB" id="A0A0P1B403"/>
<dbReference type="SMART" id="SM00184">
    <property type="entry name" value="RING"/>
    <property type="match status" value="1"/>
</dbReference>
<dbReference type="OrthoDB" id="6105938at2759"/>
<evidence type="ECO:0000256" key="3">
    <source>
        <dbReference type="ARBA" id="ARBA00022833"/>
    </source>
</evidence>
<dbReference type="SUPFAM" id="SSF57850">
    <property type="entry name" value="RING/U-box"/>
    <property type="match status" value="1"/>
</dbReference>
<organism evidence="6 7">
    <name type="scientific">Plasmopara halstedii</name>
    <name type="common">Downy mildew of sunflower</name>
    <dbReference type="NCBI Taxonomy" id="4781"/>
    <lineage>
        <taxon>Eukaryota</taxon>
        <taxon>Sar</taxon>
        <taxon>Stramenopiles</taxon>
        <taxon>Oomycota</taxon>
        <taxon>Peronosporomycetes</taxon>
        <taxon>Peronosporales</taxon>
        <taxon>Peronosporaceae</taxon>
        <taxon>Plasmopara</taxon>
    </lineage>
</organism>
<dbReference type="GO" id="GO:0008270">
    <property type="term" value="F:zinc ion binding"/>
    <property type="evidence" value="ECO:0007669"/>
    <property type="project" value="UniProtKB-KW"/>
</dbReference>
<dbReference type="STRING" id="4781.A0A0P1B403"/>
<dbReference type="Gene3D" id="3.30.40.10">
    <property type="entry name" value="Zinc/RING finger domain, C3HC4 (zinc finger)"/>
    <property type="match status" value="1"/>
</dbReference>
<evidence type="ECO:0000256" key="1">
    <source>
        <dbReference type="ARBA" id="ARBA00022723"/>
    </source>
</evidence>
<evidence type="ECO:0000256" key="4">
    <source>
        <dbReference type="PROSITE-ProRule" id="PRU00175"/>
    </source>
</evidence>